<dbReference type="Gene3D" id="1.10.472.10">
    <property type="entry name" value="Cyclin-like"/>
    <property type="match status" value="2"/>
</dbReference>
<proteinExistence type="predicted"/>
<evidence type="ECO:0000313" key="1">
    <source>
        <dbReference type="EMBL" id="CAD9396401.1"/>
    </source>
</evidence>
<name>A0A7S2FIK4_9STRA</name>
<gene>
    <name evidence="1" type="ORF">DSPE1174_LOCUS7664</name>
</gene>
<protein>
    <submittedName>
        <fullName evidence="1">Uncharacterized protein</fullName>
    </submittedName>
</protein>
<sequence>MEKLMLVTLKWSTVPSTAVQLSTDIIEVCTVVSTDVVEGKAIQEKIARILEISLSDHQMLQFPIMCRAWAAILCAMKIQHGVTRTSKKKRSFAFMASVTMPDKFIQWRNLFNDTTSLPDGFIQPDDSSLLKCEARMTFLWQRCMA</sequence>
<reference evidence="1" key="1">
    <citation type="submission" date="2021-01" db="EMBL/GenBank/DDBJ databases">
        <authorList>
            <person name="Corre E."/>
            <person name="Pelletier E."/>
            <person name="Niang G."/>
            <person name="Scheremetjew M."/>
            <person name="Finn R."/>
            <person name="Kale V."/>
            <person name="Holt S."/>
            <person name="Cochrane G."/>
            <person name="Meng A."/>
            <person name="Brown T."/>
            <person name="Cohen L."/>
        </authorList>
    </citation>
    <scope>NUCLEOTIDE SEQUENCE</scope>
    <source>
        <strain evidence="1">CCMP1381</strain>
    </source>
</reference>
<dbReference type="AlphaFoldDB" id="A0A7S2FIK4"/>
<organism evidence="1">
    <name type="scientific">Octactis speculum</name>
    <dbReference type="NCBI Taxonomy" id="3111310"/>
    <lineage>
        <taxon>Eukaryota</taxon>
        <taxon>Sar</taxon>
        <taxon>Stramenopiles</taxon>
        <taxon>Ochrophyta</taxon>
        <taxon>Dictyochophyceae</taxon>
        <taxon>Dictyochales</taxon>
        <taxon>Dictyochaceae</taxon>
        <taxon>Octactis</taxon>
    </lineage>
</organism>
<dbReference type="EMBL" id="HBGS01014525">
    <property type="protein sequence ID" value="CAD9396401.1"/>
    <property type="molecule type" value="Transcribed_RNA"/>
</dbReference>
<accession>A0A7S2FIK4</accession>